<accession>A0A914M770</accession>
<evidence type="ECO:0000256" key="4">
    <source>
        <dbReference type="ARBA" id="ARBA00022676"/>
    </source>
</evidence>
<dbReference type="InterPro" id="IPR001173">
    <property type="entry name" value="Glyco_trans_2-like"/>
</dbReference>
<evidence type="ECO:0000256" key="5">
    <source>
        <dbReference type="ARBA" id="ARBA00022679"/>
    </source>
</evidence>
<dbReference type="WBParaSite" id="Minc3s01380g23307">
    <property type="protein sequence ID" value="Minc3s01380g23307"/>
    <property type="gene ID" value="Minc3s01380g23307"/>
</dbReference>
<evidence type="ECO:0000256" key="1">
    <source>
        <dbReference type="ARBA" id="ARBA00006739"/>
    </source>
</evidence>
<dbReference type="GO" id="GO:0004582">
    <property type="term" value="F:dolichyl-phosphate beta-D-mannosyltransferase activity"/>
    <property type="evidence" value="ECO:0007669"/>
    <property type="project" value="UniProtKB-EC"/>
</dbReference>
<keyword evidence="7" id="KW-1185">Reference proteome</keyword>
<dbReference type="GO" id="GO:0006488">
    <property type="term" value="P:dolichol-linked oligosaccharide biosynthetic process"/>
    <property type="evidence" value="ECO:0007669"/>
    <property type="project" value="TreeGrafter"/>
</dbReference>
<evidence type="ECO:0000313" key="7">
    <source>
        <dbReference type="Proteomes" id="UP000887563"/>
    </source>
</evidence>
<evidence type="ECO:0000259" key="6">
    <source>
        <dbReference type="Pfam" id="PF00535"/>
    </source>
</evidence>
<dbReference type="EC" id="2.4.1.83" evidence="2"/>
<dbReference type="Gene3D" id="3.90.550.10">
    <property type="entry name" value="Spore Coat Polysaccharide Biosynthesis Protein SpsA, Chain A"/>
    <property type="match status" value="1"/>
</dbReference>
<dbReference type="AlphaFoldDB" id="A0A914M770"/>
<name>A0A914M770_MELIC</name>
<dbReference type="PANTHER" id="PTHR43398">
    <property type="entry name" value="DOLICHOL-PHOSPHATE MANNOSYLTRANSFERASE SUBUNIT 1"/>
    <property type="match status" value="1"/>
</dbReference>
<reference evidence="8" key="1">
    <citation type="submission" date="2022-11" db="UniProtKB">
        <authorList>
            <consortium name="WormBaseParasite"/>
        </authorList>
    </citation>
    <scope>IDENTIFICATION</scope>
</reference>
<dbReference type="InterPro" id="IPR039528">
    <property type="entry name" value="DPM1-like"/>
</dbReference>
<protein>
    <recommendedName>
        <fullName evidence="3">Dolichol-phosphate mannosyltransferase subunit 1</fullName>
        <ecNumber evidence="2">2.4.1.83</ecNumber>
    </recommendedName>
</protein>
<dbReference type="SUPFAM" id="SSF53448">
    <property type="entry name" value="Nucleotide-diphospho-sugar transferases"/>
    <property type="match status" value="1"/>
</dbReference>
<evidence type="ECO:0000256" key="2">
    <source>
        <dbReference type="ARBA" id="ARBA00012704"/>
    </source>
</evidence>
<dbReference type="GO" id="GO:0035269">
    <property type="term" value="P:protein O-linked glycosylation via mannose"/>
    <property type="evidence" value="ECO:0007669"/>
    <property type="project" value="TreeGrafter"/>
</dbReference>
<feature type="domain" description="Glycosyltransferase 2-like" evidence="6">
    <location>
        <begin position="21"/>
        <end position="137"/>
    </location>
</feature>
<dbReference type="GO" id="GO:0006506">
    <property type="term" value="P:GPI anchor biosynthetic process"/>
    <property type="evidence" value="ECO:0007669"/>
    <property type="project" value="TreeGrafter"/>
</dbReference>
<dbReference type="InterPro" id="IPR029044">
    <property type="entry name" value="Nucleotide-diphossugar_trans"/>
</dbReference>
<proteinExistence type="inferred from homology"/>
<evidence type="ECO:0000256" key="3">
    <source>
        <dbReference type="ARBA" id="ARBA00014858"/>
    </source>
</evidence>
<dbReference type="GO" id="GO:0005789">
    <property type="term" value="C:endoplasmic reticulum membrane"/>
    <property type="evidence" value="ECO:0007669"/>
    <property type="project" value="TreeGrafter"/>
</dbReference>
<sequence length="174" mass="19817">MNPENELQNGEDEHSRRPKYTILLPTYNEAENLPICIWLINKYLNELNYEVLIIDDNSPDGTQDIAKKLCNEFGNDKIILLTREGKLGLGSAYVFGLKQARGDFVILMDADLSHHPKHIPEMIALQNKNNVIGHADHESELRIRLFRTPDPNSTKSNSGPIRAESNGIKIIRFR</sequence>
<dbReference type="Pfam" id="PF00535">
    <property type="entry name" value="Glycos_transf_2"/>
    <property type="match status" value="1"/>
</dbReference>
<comment type="similarity">
    <text evidence="1">Belongs to the glycosyltransferase 2 family.</text>
</comment>
<organism evidence="7 8">
    <name type="scientific">Meloidogyne incognita</name>
    <name type="common">Southern root-knot nematode worm</name>
    <name type="synonym">Oxyuris incognita</name>
    <dbReference type="NCBI Taxonomy" id="6306"/>
    <lineage>
        <taxon>Eukaryota</taxon>
        <taxon>Metazoa</taxon>
        <taxon>Ecdysozoa</taxon>
        <taxon>Nematoda</taxon>
        <taxon>Chromadorea</taxon>
        <taxon>Rhabditida</taxon>
        <taxon>Tylenchina</taxon>
        <taxon>Tylenchomorpha</taxon>
        <taxon>Tylenchoidea</taxon>
        <taxon>Meloidogynidae</taxon>
        <taxon>Meloidogyninae</taxon>
        <taxon>Meloidogyne</taxon>
        <taxon>Meloidogyne incognita group</taxon>
    </lineage>
</organism>
<keyword evidence="5" id="KW-0808">Transferase</keyword>
<dbReference type="Proteomes" id="UP000887563">
    <property type="component" value="Unplaced"/>
</dbReference>
<evidence type="ECO:0000313" key="8">
    <source>
        <dbReference type="WBParaSite" id="Minc3s01380g23307"/>
    </source>
</evidence>
<keyword evidence="4" id="KW-0328">Glycosyltransferase</keyword>
<dbReference type="PANTHER" id="PTHR43398:SF1">
    <property type="entry name" value="DOLICHOL-PHOSPHATE MANNOSYLTRANSFERASE SUBUNIT 1"/>
    <property type="match status" value="1"/>
</dbReference>